<evidence type="ECO:0000313" key="2">
    <source>
        <dbReference type="EMBL" id="ACT69816.1"/>
    </source>
</evidence>
<dbReference type="OrthoDB" id="7390214at2"/>
<feature type="region of interest" description="Disordered" evidence="1">
    <location>
        <begin position="105"/>
        <end position="126"/>
    </location>
</feature>
<reference evidence="2 3" key="1">
    <citation type="journal article" date="2009" name="Nucleic Acids Res.">
        <title>Analysis of complete genome sequence of Neorickettsia risticii: causative agent of Potomac horse fever.</title>
        <authorList>
            <person name="Lin M."/>
            <person name="Zhang C."/>
            <person name="Gibson K."/>
            <person name="Rikihisa Y."/>
        </authorList>
    </citation>
    <scope>NUCLEOTIDE SEQUENCE [LARGE SCALE GENOMIC DNA]</scope>
    <source>
        <strain evidence="2 3">Illinois</strain>
    </source>
</reference>
<keyword evidence="3" id="KW-1185">Reference proteome</keyword>
<dbReference type="Gene3D" id="1.25.40.10">
    <property type="entry name" value="Tetratricopeptide repeat domain"/>
    <property type="match status" value="1"/>
</dbReference>
<dbReference type="HOGENOM" id="CLU_989821_0_0_5"/>
<protein>
    <submittedName>
        <fullName evidence="2">Uncharacterized protein</fullName>
    </submittedName>
</protein>
<proteinExistence type="predicted"/>
<dbReference type="AlphaFoldDB" id="C6V606"/>
<dbReference type="eggNOG" id="COG1729">
    <property type="taxonomic scope" value="Bacteria"/>
</dbReference>
<accession>C6V606</accession>
<gene>
    <name evidence="2" type="ordered locus">NRI_0857</name>
</gene>
<dbReference type="Proteomes" id="UP000001627">
    <property type="component" value="Chromosome"/>
</dbReference>
<sequence length="283" mass="31756">MVAGLEGFSRSTLLSIPSFRRVYISASGCTRSFLLRFALFLPLCTHFSCGSVAFAIQQAAEQHVDLSSVVRELEAIRGSISKIEVLLGELKKGDTTPKGALLYPTKKPQITQEKSPQKNDPESSNLNNIEKTALSYVNKIEKTDSPDVSEKNHYKNILLLIERSQSEEAEKSLNQFIGRFPESSFLDDVYYFLGNLHLNKKQYKAALVSFIKSYQADKMGIRAPLALVKSISILRSTGDYNHACSILQKALKEFSSNSTIKTQLKKEKEILSSHCENMMQEFE</sequence>
<name>C6V606_NEORI</name>
<dbReference type="STRING" id="434131.NRI_0857"/>
<dbReference type="InterPro" id="IPR019734">
    <property type="entry name" value="TPR_rpt"/>
</dbReference>
<organism evidence="2 3">
    <name type="scientific">Neorickettsia risticii (strain Illinois)</name>
    <dbReference type="NCBI Taxonomy" id="434131"/>
    <lineage>
        <taxon>Bacteria</taxon>
        <taxon>Pseudomonadati</taxon>
        <taxon>Pseudomonadota</taxon>
        <taxon>Alphaproteobacteria</taxon>
        <taxon>Rickettsiales</taxon>
        <taxon>Anaplasmataceae</taxon>
        <taxon>Neorickettsia</taxon>
    </lineage>
</organism>
<dbReference type="EMBL" id="CP001431">
    <property type="protein sequence ID" value="ACT69816.1"/>
    <property type="molecule type" value="Genomic_DNA"/>
</dbReference>
<dbReference type="SUPFAM" id="SSF48452">
    <property type="entry name" value="TPR-like"/>
    <property type="match status" value="1"/>
</dbReference>
<evidence type="ECO:0000256" key="1">
    <source>
        <dbReference type="SAM" id="MobiDB-lite"/>
    </source>
</evidence>
<dbReference type="Pfam" id="PF13181">
    <property type="entry name" value="TPR_8"/>
    <property type="match status" value="1"/>
</dbReference>
<dbReference type="KEGG" id="nri:NRI_0857"/>
<evidence type="ECO:0000313" key="3">
    <source>
        <dbReference type="Proteomes" id="UP000001627"/>
    </source>
</evidence>
<dbReference type="InterPro" id="IPR011990">
    <property type="entry name" value="TPR-like_helical_dom_sf"/>
</dbReference>